<dbReference type="AlphaFoldDB" id="A0A1G8XX03"/>
<evidence type="ECO:0000313" key="7">
    <source>
        <dbReference type="EMBL" id="SDJ94694.1"/>
    </source>
</evidence>
<dbReference type="OrthoDB" id="9771451at2"/>
<evidence type="ECO:0000256" key="4">
    <source>
        <dbReference type="ARBA" id="ARBA00022989"/>
    </source>
</evidence>
<dbReference type="CDD" id="cd17341">
    <property type="entry name" value="MFS_NRT2_like"/>
    <property type="match status" value="1"/>
</dbReference>
<reference evidence="8" key="1">
    <citation type="submission" date="2016-10" db="EMBL/GenBank/DDBJ databases">
        <authorList>
            <person name="Varghese N."/>
            <person name="Submissions S."/>
        </authorList>
    </citation>
    <scope>NUCLEOTIDE SEQUENCE [LARGE SCALE GENOMIC DNA]</scope>
    <source>
        <strain evidence="8">DSM 45460</strain>
    </source>
</reference>
<comment type="subcellular location">
    <subcellularLocation>
        <location evidence="1">Membrane</location>
        <topology evidence="1">Multi-pass membrane protein</topology>
    </subcellularLocation>
</comment>
<name>A0A1G8XX03_ACTMZ</name>
<evidence type="ECO:0000256" key="6">
    <source>
        <dbReference type="SAM" id="Phobius"/>
    </source>
</evidence>
<feature type="transmembrane region" description="Helical" evidence="6">
    <location>
        <begin position="313"/>
        <end position="332"/>
    </location>
</feature>
<evidence type="ECO:0000256" key="2">
    <source>
        <dbReference type="ARBA" id="ARBA00008432"/>
    </source>
</evidence>
<keyword evidence="5 6" id="KW-0472">Membrane</keyword>
<evidence type="ECO:0000256" key="5">
    <source>
        <dbReference type="ARBA" id="ARBA00023136"/>
    </source>
</evidence>
<keyword evidence="4 6" id="KW-1133">Transmembrane helix</keyword>
<evidence type="ECO:0000256" key="3">
    <source>
        <dbReference type="ARBA" id="ARBA00022692"/>
    </source>
</evidence>
<dbReference type="RefSeq" id="WP_092626934.1">
    <property type="nucleotide sequence ID" value="NZ_FNFM01000003.1"/>
</dbReference>
<keyword evidence="8" id="KW-1185">Reference proteome</keyword>
<dbReference type="GO" id="GO:0016020">
    <property type="term" value="C:membrane"/>
    <property type="evidence" value="ECO:0007669"/>
    <property type="project" value="UniProtKB-SubCell"/>
</dbReference>
<gene>
    <name evidence="7" type="ORF">SAMN04487820_10399</name>
</gene>
<evidence type="ECO:0000313" key="8">
    <source>
        <dbReference type="Proteomes" id="UP000199213"/>
    </source>
</evidence>
<dbReference type="InterPro" id="IPR011701">
    <property type="entry name" value="MFS"/>
</dbReference>
<feature type="transmembrane region" description="Helical" evidence="6">
    <location>
        <begin position="283"/>
        <end position="301"/>
    </location>
</feature>
<feature type="transmembrane region" description="Helical" evidence="6">
    <location>
        <begin position="45"/>
        <end position="69"/>
    </location>
</feature>
<keyword evidence="3 6" id="KW-0812">Transmembrane</keyword>
<feature type="transmembrane region" description="Helical" evidence="6">
    <location>
        <begin position="338"/>
        <end position="357"/>
    </location>
</feature>
<dbReference type="PANTHER" id="PTHR23515">
    <property type="entry name" value="HIGH-AFFINITY NITRATE TRANSPORTER 2.3"/>
    <property type="match status" value="1"/>
</dbReference>
<feature type="transmembrane region" description="Helical" evidence="6">
    <location>
        <begin position="250"/>
        <end position="277"/>
    </location>
</feature>
<dbReference type="InterPro" id="IPR044772">
    <property type="entry name" value="NO3_transporter"/>
</dbReference>
<evidence type="ECO:0000256" key="1">
    <source>
        <dbReference type="ARBA" id="ARBA00004141"/>
    </source>
</evidence>
<feature type="transmembrane region" description="Helical" evidence="6">
    <location>
        <begin position="81"/>
        <end position="99"/>
    </location>
</feature>
<dbReference type="GO" id="GO:0015112">
    <property type="term" value="F:nitrate transmembrane transporter activity"/>
    <property type="evidence" value="ECO:0007669"/>
    <property type="project" value="InterPro"/>
</dbReference>
<accession>A0A1G8XX03</accession>
<dbReference type="InterPro" id="IPR036259">
    <property type="entry name" value="MFS_trans_sf"/>
</dbReference>
<feature type="transmembrane region" description="Helical" evidence="6">
    <location>
        <begin position="424"/>
        <end position="446"/>
    </location>
</feature>
<feature type="transmembrane region" description="Helical" evidence="6">
    <location>
        <begin position="174"/>
        <end position="196"/>
    </location>
</feature>
<dbReference type="Pfam" id="PF07690">
    <property type="entry name" value="MFS_1"/>
    <property type="match status" value="1"/>
</dbReference>
<dbReference type="Proteomes" id="UP000199213">
    <property type="component" value="Unassembled WGS sequence"/>
</dbReference>
<protein>
    <submittedName>
        <fullName evidence="7">MFS transporter, NNP family, nitrate/nitrite transporter</fullName>
    </submittedName>
</protein>
<organism evidence="7 8">
    <name type="scientific">Actinopolyspora mzabensis</name>
    <dbReference type="NCBI Taxonomy" id="995066"/>
    <lineage>
        <taxon>Bacteria</taxon>
        <taxon>Bacillati</taxon>
        <taxon>Actinomycetota</taxon>
        <taxon>Actinomycetes</taxon>
        <taxon>Actinopolysporales</taxon>
        <taxon>Actinopolysporaceae</taxon>
        <taxon>Actinopolyspora</taxon>
    </lineage>
</organism>
<dbReference type="SUPFAM" id="SSF103473">
    <property type="entry name" value="MFS general substrate transporter"/>
    <property type="match status" value="1"/>
</dbReference>
<feature type="transmembrane region" description="Helical" evidence="6">
    <location>
        <begin position="137"/>
        <end position="154"/>
    </location>
</feature>
<feature type="transmembrane region" description="Helical" evidence="6">
    <location>
        <begin position="111"/>
        <end position="131"/>
    </location>
</feature>
<feature type="transmembrane region" description="Helical" evidence="6">
    <location>
        <begin position="394"/>
        <end position="418"/>
    </location>
</feature>
<feature type="transmembrane region" description="Helical" evidence="6">
    <location>
        <begin position="208"/>
        <end position="229"/>
    </location>
</feature>
<proteinExistence type="inferred from homology"/>
<dbReference type="Gene3D" id="1.20.1250.20">
    <property type="entry name" value="MFS general substrate transporter like domains"/>
    <property type="match status" value="1"/>
</dbReference>
<sequence length="464" mass="50076">MTIKNAGRAPVEAEQAAIGRWIDHWEPENTEFWHRTGKRVAWRNLWLSVLAEHLGFNVWTLMSIVVVSLDDVGYAFTVGQTFWLLILPNLVGAALRIPYTFAIPRFGGRAWTTMSASLLLVPCAMLAGAVTAEETPYWFFLLTAAVMGVGGGNFSSSMTNISFFFPEHRKGLALGINAAGGNIGVAVSQLLVPFAIHLGTGINLSYAALIWMPVIVVSSACSWFFMNSLTAAKPDNTSYREALTSKHTPVMALLYVGTFGSFIGFSFAFPSLIGIAFSDFSQFAGIAFLGALIGSVARPIGGWLSDRMGGARITLWNFVGLSLGTVGVLLGVRVESFALFFGSFVLLFVFTGIGNGSTYRMIPLIFRTETSERVARTGEDMEAAQKAAKRQAGAVVGVVGSVGAFGGVVVNLVFKFSLQAGGTVIPALLAILVFFLTCVLVTWWFYVRSTFAIERAPNLSYARI</sequence>
<dbReference type="EMBL" id="FNFM01000003">
    <property type="protein sequence ID" value="SDJ94694.1"/>
    <property type="molecule type" value="Genomic_DNA"/>
</dbReference>
<comment type="similarity">
    <text evidence="2">Belongs to the major facilitator superfamily. Nitrate/nitrite porter (TC 2.A.1.8) family.</text>
</comment>